<feature type="transmembrane region" description="Helical" evidence="1">
    <location>
        <begin position="55"/>
        <end position="71"/>
    </location>
</feature>
<keyword evidence="1" id="KW-1133">Transmembrane helix</keyword>
<keyword evidence="1" id="KW-0472">Membrane</keyword>
<feature type="transmembrane region" description="Helical" evidence="1">
    <location>
        <begin position="225"/>
        <end position="245"/>
    </location>
</feature>
<comment type="caution">
    <text evidence="2">The sequence shown here is derived from an EMBL/GenBank/DDBJ whole genome shotgun (WGS) entry which is preliminary data.</text>
</comment>
<dbReference type="EMBL" id="JACBGI020000001">
    <property type="protein sequence ID" value="MBF6056899.1"/>
    <property type="molecule type" value="Genomic_DNA"/>
</dbReference>
<name>A0ABS0BSX1_9GAMM</name>
<reference evidence="2 3" key="1">
    <citation type="submission" date="2020-06" db="EMBL/GenBank/DDBJ databases">
        <authorList>
            <person name="Scott K."/>
        </authorList>
    </citation>
    <scope>NUCLEOTIDE SEQUENCE [LARGE SCALE GENOMIC DNA]</scope>
    <source>
        <strain evidence="2 3">HH1</strain>
    </source>
</reference>
<dbReference type="RefSeq" id="WP_194947257.1">
    <property type="nucleotide sequence ID" value="NZ_JACBGI020000001.1"/>
</dbReference>
<evidence type="ECO:0000313" key="3">
    <source>
        <dbReference type="Proteomes" id="UP001193680"/>
    </source>
</evidence>
<protein>
    <submittedName>
        <fullName evidence="2">DUF2232 domain-containing protein</fullName>
    </submittedName>
</protein>
<feature type="transmembrane region" description="Helical" evidence="1">
    <location>
        <begin position="201"/>
        <end position="219"/>
    </location>
</feature>
<organism evidence="2 3">
    <name type="scientific">Thiomicrorhabdus heinhorstiae</name>
    <dbReference type="NCBI Taxonomy" id="2748010"/>
    <lineage>
        <taxon>Bacteria</taxon>
        <taxon>Pseudomonadati</taxon>
        <taxon>Pseudomonadota</taxon>
        <taxon>Gammaproteobacteria</taxon>
        <taxon>Thiotrichales</taxon>
        <taxon>Piscirickettsiaceae</taxon>
        <taxon>Thiomicrorhabdus</taxon>
    </lineage>
</organism>
<reference evidence="2 3" key="2">
    <citation type="submission" date="2020-11" db="EMBL/GenBank/DDBJ databases">
        <title>Sulfur oxidizing isolate from Hospital Hole Sinkhole.</title>
        <authorList>
            <person name="Scott K.M."/>
        </authorList>
    </citation>
    <scope>NUCLEOTIDE SEQUENCE [LARGE SCALE GENOMIC DNA]</scope>
    <source>
        <strain evidence="2 3">HH1</strain>
    </source>
</reference>
<gene>
    <name evidence="2" type="ORF">H8792_000930</name>
</gene>
<keyword evidence="3" id="KW-1185">Reference proteome</keyword>
<sequence length="296" mass="32521">MLSLANFAMKGPFQAGIAVVLLAALSVWFTPIGVLVGAIIALVTLRVSEVEGLKTLIWGLLVQLALVVSLTGSYWPAIVSALEFMLPVWLVSVVLKKTGSLALALQTAMVMVGLGVIGFHLVVANPTQWWTELFQQSLLPILQESGVSYSQDAMEGLIQMVTMLLGVFALTLWFSIVLLARWWQSRLYFPGRFSQDFYALSLPKSTAYIAVILAIFGLIGTGQGLVYDLSGVVIAGLMFQGLAIAHHTVKKRQASAAWLFALYVLLFLLPQTMLILATIGLIDTWMDFRNRWDQEQ</sequence>
<feature type="transmembrane region" description="Helical" evidence="1">
    <location>
        <begin position="257"/>
        <end position="282"/>
    </location>
</feature>
<keyword evidence="1" id="KW-0812">Transmembrane</keyword>
<dbReference type="Proteomes" id="UP001193680">
    <property type="component" value="Unassembled WGS sequence"/>
</dbReference>
<dbReference type="InterPro" id="IPR018710">
    <property type="entry name" value="DUF2232"/>
</dbReference>
<feature type="transmembrane region" description="Helical" evidence="1">
    <location>
        <begin position="102"/>
        <end position="123"/>
    </location>
</feature>
<dbReference type="Pfam" id="PF09991">
    <property type="entry name" value="DUF2232"/>
    <property type="match status" value="1"/>
</dbReference>
<evidence type="ECO:0000313" key="2">
    <source>
        <dbReference type="EMBL" id="MBF6056899.1"/>
    </source>
</evidence>
<accession>A0ABS0BSX1</accession>
<evidence type="ECO:0000256" key="1">
    <source>
        <dbReference type="SAM" id="Phobius"/>
    </source>
</evidence>
<feature type="transmembrane region" description="Helical" evidence="1">
    <location>
        <begin position="15"/>
        <end position="43"/>
    </location>
</feature>
<feature type="transmembrane region" description="Helical" evidence="1">
    <location>
        <begin position="157"/>
        <end position="180"/>
    </location>
</feature>
<proteinExistence type="predicted"/>